<dbReference type="RefSeq" id="WP_153372545.1">
    <property type="nucleotide sequence ID" value="NZ_CP045650.1"/>
</dbReference>
<evidence type="ECO:0000313" key="1">
    <source>
        <dbReference type="EMBL" id="MQW92783.1"/>
    </source>
</evidence>
<reference evidence="3 4" key="1">
    <citation type="submission" date="2019-10" db="EMBL/GenBank/DDBJ databases">
        <authorList>
            <person name="Dong K."/>
        </authorList>
    </citation>
    <scope>NUCLEOTIDE SEQUENCE [LARGE SCALE GENOMIC DNA]</scope>
    <source>
        <strain evidence="2">Dk386</strain>
        <strain evidence="3">dk386</strain>
        <strain evidence="4">dk771</strain>
        <strain evidence="1">Dk771</strain>
    </source>
</reference>
<keyword evidence="3" id="KW-1185">Reference proteome</keyword>
<dbReference type="EMBL" id="CP045650">
    <property type="protein sequence ID" value="QGA11838.1"/>
    <property type="molecule type" value="Genomic_DNA"/>
</dbReference>
<evidence type="ECO:0000313" key="3">
    <source>
        <dbReference type="Proteomes" id="UP000327478"/>
    </source>
</evidence>
<name>A0A5Q0P865_9GAMM</name>
<dbReference type="AlphaFoldDB" id="A0A5Q0P865"/>
<dbReference type="Proteomes" id="UP000327478">
    <property type="component" value="Chromosome"/>
</dbReference>
<sequence>MQLLEEIFKEQKPQYSADLKLRIQRAFSWFNKANSLDQDLDLQFLSFWICLNALYQQEAEQTDNAQCLNAFLTAIVIKDQYRKIETFISGQYRQCVISLLENKYLTQSYWDYQNKIIPLEVCQQQLQQDQSNIRAAFEQQNITQILQSLFARFYMLNKQIINGGSSYQSDMNRKPLNESCTLLNRLLPIFMLIVLENTDIIRFPKPYYPMQQFS</sequence>
<protein>
    <submittedName>
        <fullName evidence="1">Uncharacterized protein</fullName>
    </submittedName>
</protein>
<evidence type="ECO:0000313" key="4">
    <source>
        <dbReference type="Proteomes" id="UP000480556"/>
    </source>
</evidence>
<gene>
    <name evidence="2" type="ORF">GFH30_10850</name>
    <name evidence="1" type="ORF">GHJ48_10355</name>
</gene>
<accession>A0A5Q0P865</accession>
<proteinExistence type="predicted"/>
<dbReference type="EMBL" id="WITK01000017">
    <property type="protein sequence ID" value="MQW92783.1"/>
    <property type="molecule type" value="Genomic_DNA"/>
</dbReference>
<organism evidence="1 4">
    <name type="scientific">Acinetobacter wanghuae</name>
    <dbReference type="NCBI Taxonomy" id="2662362"/>
    <lineage>
        <taxon>Bacteria</taxon>
        <taxon>Pseudomonadati</taxon>
        <taxon>Pseudomonadota</taxon>
        <taxon>Gammaproteobacteria</taxon>
        <taxon>Moraxellales</taxon>
        <taxon>Moraxellaceae</taxon>
        <taxon>Acinetobacter</taxon>
    </lineage>
</organism>
<evidence type="ECO:0000313" key="2">
    <source>
        <dbReference type="EMBL" id="QGA11838.1"/>
    </source>
</evidence>
<dbReference type="Proteomes" id="UP000480556">
    <property type="component" value="Unassembled WGS sequence"/>
</dbReference>